<dbReference type="EMBL" id="NBNE01001108">
    <property type="protein sequence ID" value="OWZ15516.1"/>
    <property type="molecule type" value="Genomic_DNA"/>
</dbReference>
<gene>
    <name evidence="1" type="ORF">PHMEG_00010822</name>
</gene>
<sequence length="82" mass="8913">MLPGAEAAPVNSEYMTDKAIFRLAERLVWKPGNGQHQTEETNCIWTSGVMSVVEPLHNSVDANRVPSVASSIAEDSVTCDRP</sequence>
<organism evidence="1 2">
    <name type="scientific">Phytophthora megakarya</name>
    <dbReference type="NCBI Taxonomy" id="4795"/>
    <lineage>
        <taxon>Eukaryota</taxon>
        <taxon>Sar</taxon>
        <taxon>Stramenopiles</taxon>
        <taxon>Oomycota</taxon>
        <taxon>Peronosporomycetes</taxon>
        <taxon>Peronosporales</taxon>
        <taxon>Peronosporaceae</taxon>
        <taxon>Phytophthora</taxon>
    </lineage>
</organism>
<accession>A0A225WCQ3</accession>
<proteinExistence type="predicted"/>
<keyword evidence="2" id="KW-1185">Reference proteome</keyword>
<dbReference type="Proteomes" id="UP000198211">
    <property type="component" value="Unassembled WGS sequence"/>
</dbReference>
<evidence type="ECO:0000313" key="1">
    <source>
        <dbReference type="EMBL" id="OWZ15516.1"/>
    </source>
</evidence>
<evidence type="ECO:0000313" key="2">
    <source>
        <dbReference type="Proteomes" id="UP000198211"/>
    </source>
</evidence>
<name>A0A225WCQ3_9STRA</name>
<protein>
    <submittedName>
        <fullName evidence="1">Uncharacterized protein</fullName>
    </submittedName>
</protein>
<comment type="caution">
    <text evidence="1">The sequence shown here is derived from an EMBL/GenBank/DDBJ whole genome shotgun (WGS) entry which is preliminary data.</text>
</comment>
<reference evidence="2" key="1">
    <citation type="submission" date="2017-03" db="EMBL/GenBank/DDBJ databases">
        <title>Phytopthora megakarya and P. palmivora, two closely related causual agents of cacao black pod achieved similar genome size and gene model numbers by different mechanisms.</title>
        <authorList>
            <person name="Ali S."/>
            <person name="Shao J."/>
            <person name="Larry D.J."/>
            <person name="Kronmiller B."/>
            <person name="Shen D."/>
            <person name="Strem M.D."/>
            <person name="Melnick R.L."/>
            <person name="Guiltinan M.J."/>
            <person name="Tyler B.M."/>
            <person name="Meinhardt L.W."/>
            <person name="Bailey B.A."/>
        </authorList>
    </citation>
    <scope>NUCLEOTIDE SEQUENCE [LARGE SCALE GENOMIC DNA]</scope>
    <source>
        <strain evidence="2">zdho120</strain>
    </source>
</reference>
<dbReference type="AlphaFoldDB" id="A0A225WCQ3"/>